<evidence type="ECO:0000313" key="3">
    <source>
        <dbReference type="Proteomes" id="UP001165065"/>
    </source>
</evidence>
<feature type="compositionally biased region" description="Basic and acidic residues" evidence="1">
    <location>
        <begin position="220"/>
        <end position="230"/>
    </location>
</feature>
<feature type="region of interest" description="Disordered" evidence="1">
    <location>
        <begin position="160"/>
        <end position="297"/>
    </location>
</feature>
<dbReference type="Proteomes" id="UP001165065">
    <property type="component" value="Unassembled WGS sequence"/>
</dbReference>
<dbReference type="EMBL" id="BRYA01000410">
    <property type="protein sequence ID" value="GMI48599.1"/>
    <property type="molecule type" value="Genomic_DNA"/>
</dbReference>
<keyword evidence="3" id="KW-1185">Reference proteome</keyword>
<reference evidence="3" key="1">
    <citation type="journal article" date="2023" name="Commun. Biol.">
        <title>Genome analysis of Parmales, the sister group of diatoms, reveals the evolutionary specialization of diatoms from phago-mixotrophs to photoautotrophs.</title>
        <authorList>
            <person name="Ban H."/>
            <person name="Sato S."/>
            <person name="Yoshikawa S."/>
            <person name="Yamada K."/>
            <person name="Nakamura Y."/>
            <person name="Ichinomiya M."/>
            <person name="Sato N."/>
            <person name="Blanc-Mathieu R."/>
            <person name="Endo H."/>
            <person name="Kuwata A."/>
            <person name="Ogata H."/>
        </authorList>
    </citation>
    <scope>NUCLEOTIDE SEQUENCE [LARGE SCALE GENOMIC DNA]</scope>
</reference>
<evidence type="ECO:0000313" key="2">
    <source>
        <dbReference type="EMBL" id="GMI48599.1"/>
    </source>
</evidence>
<feature type="compositionally biased region" description="Basic and acidic residues" evidence="1">
    <location>
        <begin position="238"/>
        <end position="259"/>
    </location>
</feature>
<accession>A0A9W7GMU9</accession>
<comment type="caution">
    <text evidence="2">The sequence shown here is derived from an EMBL/GenBank/DDBJ whole genome shotgun (WGS) entry which is preliminary data.</text>
</comment>
<dbReference type="AlphaFoldDB" id="A0A9W7GMU9"/>
<protein>
    <submittedName>
        <fullName evidence="2">Uncharacterized protein</fullName>
    </submittedName>
</protein>
<sequence>MTAVCSVSLSPSSSITLVTSTNHPDPPLSDIYEPLGPNTWLSQVSNEGNPLSDVLQVVGSLEGEGWTVISTNQTASEPKSYNFFLSKAWGGGELHLNGIQKRRQSSSTSDRSASRRRSTLKLGDPGLPSASEIKEMRLSSEANDADLDREKVEWAEGTIVVGGSPPAKTPPKELPSHIKNGTFTDSESDADTPKNRQVRTDSAVARAKKRESAFFAKVTGDQEDKKKAEAAKIASMSAEEREKYEAEMAQKAKHADMKRGHMQRLGMSYNKKATGTGGGRGRGRGRGRGAGVGRGRG</sequence>
<feature type="compositionally biased region" description="Gly residues" evidence="1">
    <location>
        <begin position="288"/>
        <end position="297"/>
    </location>
</feature>
<evidence type="ECO:0000256" key="1">
    <source>
        <dbReference type="SAM" id="MobiDB-lite"/>
    </source>
</evidence>
<organism evidence="2 3">
    <name type="scientific">Triparma columacea</name>
    <dbReference type="NCBI Taxonomy" id="722753"/>
    <lineage>
        <taxon>Eukaryota</taxon>
        <taxon>Sar</taxon>
        <taxon>Stramenopiles</taxon>
        <taxon>Ochrophyta</taxon>
        <taxon>Bolidophyceae</taxon>
        <taxon>Parmales</taxon>
        <taxon>Triparmaceae</taxon>
        <taxon>Triparma</taxon>
    </lineage>
</organism>
<dbReference type="OrthoDB" id="10399407at2759"/>
<proteinExistence type="predicted"/>
<gene>
    <name evidence="2" type="ORF">TrCOL_g456</name>
</gene>
<name>A0A9W7GMU9_9STRA</name>
<feature type="region of interest" description="Disordered" evidence="1">
    <location>
        <begin position="96"/>
        <end position="144"/>
    </location>
</feature>